<dbReference type="SMART" id="SM00255">
    <property type="entry name" value="TIR"/>
    <property type="match status" value="1"/>
</dbReference>
<dbReference type="InterPro" id="IPR032675">
    <property type="entry name" value="LRR_dom_sf"/>
</dbReference>
<evidence type="ECO:0000256" key="5">
    <source>
        <dbReference type="ARBA" id="ARBA00022821"/>
    </source>
</evidence>
<dbReference type="SUPFAM" id="SSF52540">
    <property type="entry name" value="P-loop containing nucleoside triphosphate hydrolases"/>
    <property type="match status" value="1"/>
</dbReference>
<name>A0A2P5XPD1_GOSBA</name>
<evidence type="ECO:0000256" key="2">
    <source>
        <dbReference type="ARBA" id="ARBA00022614"/>
    </source>
</evidence>
<evidence type="ECO:0000259" key="8">
    <source>
        <dbReference type="PROSITE" id="PS50104"/>
    </source>
</evidence>
<dbReference type="OrthoDB" id="1002095at2759"/>
<evidence type="ECO:0000256" key="1">
    <source>
        <dbReference type="ARBA" id="ARBA00011982"/>
    </source>
</evidence>
<dbReference type="InterPro" id="IPR044974">
    <property type="entry name" value="Disease_R_plants"/>
</dbReference>
<dbReference type="Gene3D" id="3.40.50.10140">
    <property type="entry name" value="Toll/interleukin-1 receptor homology (TIR) domain"/>
    <property type="match status" value="1"/>
</dbReference>
<keyword evidence="4" id="KW-0378">Hydrolase</keyword>
<dbReference type="Gene3D" id="3.40.50.300">
    <property type="entry name" value="P-loop containing nucleotide triphosphate hydrolases"/>
    <property type="match status" value="1"/>
</dbReference>
<comment type="catalytic activity">
    <reaction evidence="7">
        <text>NAD(+) + H2O = ADP-D-ribose + nicotinamide + H(+)</text>
        <dbReference type="Rhea" id="RHEA:16301"/>
        <dbReference type="ChEBI" id="CHEBI:15377"/>
        <dbReference type="ChEBI" id="CHEBI:15378"/>
        <dbReference type="ChEBI" id="CHEBI:17154"/>
        <dbReference type="ChEBI" id="CHEBI:57540"/>
        <dbReference type="ChEBI" id="CHEBI:57967"/>
        <dbReference type="EC" id="3.2.2.6"/>
    </reaction>
    <physiologicalReaction direction="left-to-right" evidence="7">
        <dbReference type="Rhea" id="RHEA:16302"/>
    </physiologicalReaction>
</comment>
<dbReference type="PANTHER" id="PTHR11017">
    <property type="entry name" value="LEUCINE-RICH REPEAT-CONTAINING PROTEIN"/>
    <property type="match status" value="1"/>
</dbReference>
<dbReference type="PROSITE" id="PS50104">
    <property type="entry name" value="TIR"/>
    <property type="match status" value="1"/>
</dbReference>
<evidence type="ECO:0000256" key="3">
    <source>
        <dbReference type="ARBA" id="ARBA00022737"/>
    </source>
</evidence>
<dbReference type="Pfam" id="PF23282">
    <property type="entry name" value="WHD_ROQ1"/>
    <property type="match status" value="1"/>
</dbReference>
<sequence>MASSSRHRKHDVFLSFSGDDTRNNFTSYLYRALKRKGIGAYMDENLLKTGQNLSSSLLRAIEESKLFKIMELKRLSKLEVVPIFYHVNPSDVRKCTGSFEEAFANHQQNWAHKLQGWKDAFSEAGYIKGWHIVGDKSDRSEPEYMMKIVEDIMKKMDLMSPNDIKGLVGIDHHKQQIKELLCINVKDIPMIGLGIWGMGGIGKTTLAQAVFDEVCGEFDSCCFLANVTEESERRDGIASLRDKLLSVILEEETLGTGTPRTGSKFLNDRLHRKRVLVVLDDVSDLDQLEILVDDLRHLGFGSRVIITSRDQQVLKNGSVDKIYKVEGLNYLNSLHLFSLYAFKKSHPLDDFVDLSNRFLEYAKGVPIALKVLGSTLYKKTEEQWESALDKLKEHPNPKIHNLLKMSFDGLDDLERGIFLDIACFFKGEKAEVVAKILNSCYKGAHFGISNLFDKCLINITELDSTLWMHDLLQEMGWNIVRQESKDPGERSRLWIPKDVARVLKHDAGTKSIEGIFLDMHGIDGIQLHQDVFHKMHNLRYIKFYYSQLSGKEGNSLLSQQDLKSLPGELSYFHWEYCPLKSLPPNFTPEKLVELRLPDSNFEQLWDKEQNVANLRVIDLRNCKNLTRIPDLSRALNIEELEFSGCINLTDLPRMIHLKFLENLCLKDCPVTKFPEIPRTLKTLNLSGTRIEEVPSSIQCLNRLASLHMSCTRIHNLPDSVVKMDSLKIICLSHCPNIIHFPNVSENIEDLNLAYTQIEEVPLSIGCLSKLSLLDMSGTRIGNLPSTIGNLDSLKAIHLCHCLNITQFPNRFEYQCRDSSITIKLCPDWKTDRFLCFVPSVVVNFKNNPKDIDVKIVCEIQLKTICHDCHNFISRWTLPLYYDEPIFFESNNMIIWFDKNLFRKDKHYEEALFEFYITAGEDGKCADHVKVEKCGVHVFYVDAKYSINGNVKSKKNSSSGEEEGKQALKHLESSYGISAYLPCTQDDENGCSPNMIQFKSNSPIDPNQVSLKSSFNSLDFGGSTDREDISFNNGHDKPTIRRCRSFNFNDEDEPEQKRLKHFHFF</sequence>
<keyword evidence="6" id="KW-0520">NAD</keyword>
<dbReference type="Pfam" id="PF01582">
    <property type="entry name" value="TIR"/>
    <property type="match status" value="2"/>
</dbReference>
<dbReference type="GO" id="GO:0043531">
    <property type="term" value="F:ADP binding"/>
    <property type="evidence" value="ECO:0007669"/>
    <property type="project" value="InterPro"/>
</dbReference>
<evidence type="ECO:0000313" key="10">
    <source>
        <dbReference type="Proteomes" id="UP000239757"/>
    </source>
</evidence>
<dbReference type="InterPro" id="IPR058192">
    <property type="entry name" value="WHD_ROQ1-like"/>
</dbReference>
<dbReference type="InterPro" id="IPR027417">
    <property type="entry name" value="P-loop_NTPase"/>
</dbReference>
<reference evidence="9 10" key="1">
    <citation type="submission" date="2015-01" db="EMBL/GenBank/DDBJ databases">
        <title>Genome of allotetraploid Gossypium barbadense reveals genomic plasticity and fiber elongation in cotton evolution.</title>
        <authorList>
            <person name="Chen X."/>
            <person name="Liu X."/>
            <person name="Zhao B."/>
            <person name="Zheng H."/>
            <person name="Hu Y."/>
            <person name="Lu G."/>
            <person name="Yang C."/>
            <person name="Chen J."/>
            <person name="Shan C."/>
            <person name="Zhang L."/>
            <person name="Zhou Y."/>
            <person name="Wang L."/>
            <person name="Guo W."/>
            <person name="Bai Y."/>
            <person name="Ruan J."/>
            <person name="Shangguan X."/>
            <person name="Mao Y."/>
            <person name="Jiang J."/>
            <person name="Zhu Y."/>
            <person name="Lei J."/>
            <person name="Kang H."/>
            <person name="Chen S."/>
            <person name="He X."/>
            <person name="Wang R."/>
            <person name="Wang Y."/>
            <person name="Chen J."/>
            <person name="Wang L."/>
            <person name="Yu S."/>
            <person name="Wang B."/>
            <person name="Wei J."/>
            <person name="Song S."/>
            <person name="Lu X."/>
            <person name="Gao Z."/>
            <person name="Gu W."/>
            <person name="Deng X."/>
            <person name="Ma D."/>
            <person name="Wang S."/>
            <person name="Liang W."/>
            <person name="Fang L."/>
            <person name="Cai C."/>
            <person name="Zhu X."/>
            <person name="Zhou B."/>
            <person name="Zhang Y."/>
            <person name="Chen Z."/>
            <person name="Xu S."/>
            <person name="Zhu R."/>
            <person name="Wang S."/>
            <person name="Zhang T."/>
            <person name="Zhao G."/>
        </authorList>
    </citation>
    <scope>NUCLEOTIDE SEQUENCE [LARGE SCALE GENOMIC DNA]</scope>
    <source>
        <strain evidence="10">cv. Xinhai21</strain>
        <tissue evidence="9">Leaf</tissue>
    </source>
</reference>
<keyword evidence="2" id="KW-0433">Leucine-rich repeat</keyword>
<keyword evidence="3" id="KW-0677">Repeat</keyword>
<protein>
    <recommendedName>
        <fullName evidence="1">ADP-ribosyl cyclase/cyclic ADP-ribose hydrolase</fullName>
        <ecNumber evidence="1">3.2.2.6</ecNumber>
    </recommendedName>
</protein>
<proteinExistence type="predicted"/>
<organism evidence="9 10">
    <name type="scientific">Gossypium barbadense</name>
    <name type="common">Sea Island cotton</name>
    <name type="synonym">Hibiscus barbadensis</name>
    <dbReference type="NCBI Taxonomy" id="3634"/>
    <lineage>
        <taxon>Eukaryota</taxon>
        <taxon>Viridiplantae</taxon>
        <taxon>Streptophyta</taxon>
        <taxon>Embryophyta</taxon>
        <taxon>Tracheophyta</taxon>
        <taxon>Spermatophyta</taxon>
        <taxon>Magnoliopsida</taxon>
        <taxon>eudicotyledons</taxon>
        <taxon>Gunneridae</taxon>
        <taxon>Pentapetalae</taxon>
        <taxon>rosids</taxon>
        <taxon>malvids</taxon>
        <taxon>Malvales</taxon>
        <taxon>Malvaceae</taxon>
        <taxon>Malvoideae</taxon>
        <taxon>Gossypium</taxon>
    </lineage>
</organism>
<dbReference type="InterPro" id="IPR000157">
    <property type="entry name" value="TIR_dom"/>
</dbReference>
<keyword evidence="5" id="KW-0611">Plant defense</keyword>
<dbReference type="InterPro" id="IPR002182">
    <property type="entry name" value="NB-ARC"/>
</dbReference>
<evidence type="ECO:0000313" key="9">
    <source>
        <dbReference type="EMBL" id="PPS05209.1"/>
    </source>
</evidence>
<dbReference type="Proteomes" id="UP000239757">
    <property type="component" value="Unassembled WGS sequence"/>
</dbReference>
<dbReference type="GO" id="GO:0051707">
    <property type="term" value="P:response to other organism"/>
    <property type="evidence" value="ECO:0007669"/>
    <property type="project" value="UniProtKB-ARBA"/>
</dbReference>
<dbReference type="Pfam" id="PF23598">
    <property type="entry name" value="LRR_14"/>
    <property type="match status" value="1"/>
</dbReference>
<dbReference type="Pfam" id="PF20160">
    <property type="entry name" value="C-JID"/>
    <property type="match status" value="1"/>
</dbReference>
<dbReference type="GO" id="GO:0006952">
    <property type="term" value="P:defense response"/>
    <property type="evidence" value="ECO:0007669"/>
    <property type="project" value="UniProtKB-KW"/>
</dbReference>
<dbReference type="SUPFAM" id="SSF52058">
    <property type="entry name" value="L domain-like"/>
    <property type="match status" value="1"/>
</dbReference>
<dbReference type="Gene3D" id="1.10.8.430">
    <property type="entry name" value="Helical domain of apoptotic protease-activating factors"/>
    <property type="match status" value="1"/>
</dbReference>
<feature type="domain" description="TIR" evidence="8">
    <location>
        <begin position="8"/>
        <end position="156"/>
    </location>
</feature>
<gene>
    <name evidence="9" type="ORF">GOBAR_AA15457</name>
</gene>
<dbReference type="InterPro" id="IPR045344">
    <property type="entry name" value="C-JID"/>
</dbReference>
<dbReference type="InterPro" id="IPR035897">
    <property type="entry name" value="Toll_tir_struct_dom_sf"/>
</dbReference>
<dbReference type="EC" id="3.2.2.6" evidence="1"/>
<accession>A0A2P5XPD1</accession>
<dbReference type="PRINTS" id="PR00364">
    <property type="entry name" value="DISEASERSIST"/>
</dbReference>
<dbReference type="AlphaFoldDB" id="A0A2P5XPD1"/>
<dbReference type="GO" id="GO:0061809">
    <property type="term" value="F:NAD+ nucleosidase activity, cyclic ADP-ribose generating"/>
    <property type="evidence" value="ECO:0007669"/>
    <property type="project" value="UniProtKB-EC"/>
</dbReference>
<dbReference type="SUPFAM" id="SSF52200">
    <property type="entry name" value="Toll/Interleukin receptor TIR domain"/>
    <property type="match status" value="1"/>
</dbReference>
<dbReference type="InterPro" id="IPR042197">
    <property type="entry name" value="Apaf_helical"/>
</dbReference>
<dbReference type="GO" id="GO:0007165">
    <property type="term" value="P:signal transduction"/>
    <property type="evidence" value="ECO:0007669"/>
    <property type="project" value="InterPro"/>
</dbReference>
<dbReference type="PANTHER" id="PTHR11017:SF479">
    <property type="entry name" value="DISEASE RESISTANCE PROTEIN (TIR-NBS-LRR CLASS) FAMILY"/>
    <property type="match status" value="1"/>
</dbReference>
<dbReference type="Gene3D" id="3.80.10.10">
    <property type="entry name" value="Ribonuclease Inhibitor"/>
    <property type="match status" value="2"/>
</dbReference>
<evidence type="ECO:0000256" key="6">
    <source>
        <dbReference type="ARBA" id="ARBA00023027"/>
    </source>
</evidence>
<evidence type="ECO:0000256" key="7">
    <source>
        <dbReference type="ARBA" id="ARBA00047304"/>
    </source>
</evidence>
<dbReference type="Pfam" id="PF00931">
    <property type="entry name" value="NB-ARC"/>
    <property type="match status" value="1"/>
</dbReference>
<evidence type="ECO:0000256" key="4">
    <source>
        <dbReference type="ARBA" id="ARBA00022801"/>
    </source>
</evidence>
<dbReference type="EMBL" id="KZ664495">
    <property type="protein sequence ID" value="PPS05209.1"/>
    <property type="molecule type" value="Genomic_DNA"/>
</dbReference>
<dbReference type="InterPro" id="IPR055414">
    <property type="entry name" value="LRR_R13L4/SHOC2-like"/>
</dbReference>